<feature type="region of interest" description="Disordered" evidence="6">
    <location>
        <begin position="1"/>
        <end position="86"/>
    </location>
</feature>
<comment type="similarity">
    <text evidence="2">Belongs to the TPX2 family.</text>
</comment>
<feature type="compositionally biased region" description="Low complexity" evidence="6">
    <location>
        <begin position="53"/>
        <end position="79"/>
    </location>
</feature>
<keyword evidence="5" id="KW-0206">Cytoskeleton</keyword>
<feature type="region of interest" description="Disordered" evidence="6">
    <location>
        <begin position="192"/>
        <end position="232"/>
    </location>
</feature>
<evidence type="ECO:0000256" key="2">
    <source>
        <dbReference type="ARBA" id="ARBA00005885"/>
    </source>
</evidence>
<accession>A0A2T7EIC8</accession>
<dbReference type="GO" id="GO:0005819">
    <property type="term" value="C:spindle"/>
    <property type="evidence" value="ECO:0007669"/>
    <property type="project" value="InterPro"/>
</dbReference>
<proteinExistence type="inferred from homology"/>
<evidence type="ECO:0000256" key="3">
    <source>
        <dbReference type="ARBA" id="ARBA00022490"/>
    </source>
</evidence>
<evidence type="ECO:0000259" key="7">
    <source>
        <dbReference type="Pfam" id="PF06886"/>
    </source>
</evidence>
<keyword evidence="9" id="KW-1185">Reference proteome</keyword>
<dbReference type="GO" id="GO:0060236">
    <property type="term" value="P:regulation of mitotic spindle organization"/>
    <property type="evidence" value="ECO:0007669"/>
    <property type="project" value="InterPro"/>
</dbReference>
<dbReference type="GO" id="GO:0030295">
    <property type="term" value="F:protein kinase activator activity"/>
    <property type="evidence" value="ECO:0007669"/>
    <property type="project" value="TreeGrafter"/>
</dbReference>
<reference evidence="8 9" key="1">
    <citation type="submission" date="2018-04" db="EMBL/GenBank/DDBJ databases">
        <title>WGS assembly of Panicum hallii var. hallii HAL2.</title>
        <authorList>
            <person name="Lovell J."/>
            <person name="Jenkins J."/>
            <person name="Lowry D."/>
            <person name="Mamidi S."/>
            <person name="Sreedasyam A."/>
            <person name="Weng X."/>
            <person name="Barry K."/>
            <person name="Bonette J."/>
            <person name="Campitelli B."/>
            <person name="Daum C."/>
            <person name="Gordon S."/>
            <person name="Gould B."/>
            <person name="Lipzen A."/>
            <person name="MacQueen A."/>
            <person name="Palacio-Mejia J."/>
            <person name="Plott C."/>
            <person name="Shakirov E."/>
            <person name="Shu S."/>
            <person name="Yoshinaga Y."/>
            <person name="Zane M."/>
            <person name="Rokhsar D."/>
            <person name="Grimwood J."/>
            <person name="Schmutz J."/>
            <person name="Juenger T."/>
        </authorList>
    </citation>
    <scope>NUCLEOTIDE SEQUENCE [LARGE SCALE GENOMIC DNA]</scope>
    <source>
        <strain evidence="9">cv. HAL2</strain>
    </source>
</reference>
<evidence type="ECO:0000313" key="9">
    <source>
        <dbReference type="Proteomes" id="UP000244336"/>
    </source>
</evidence>
<evidence type="ECO:0000313" key="8">
    <source>
        <dbReference type="EMBL" id="PUZ67584.1"/>
    </source>
</evidence>
<keyword evidence="3" id="KW-0963">Cytoplasm</keyword>
<name>A0A2T7EIC8_9POAL</name>
<feature type="region of interest" description="Disordered" evidence="6">
    <location>
        <begin position="107"/>
        <end position="176"/>
    </location>
</feature>
<dbReference type="InterPro" id="IPR009675">
    <property type="entry name" value="TPX2_fam"/>
</dbReference>
<organism evidence="8 9">
    <name type="scientific">Panicum hallii var. hallii</name>
    <dbReference type="NCBI Taxonomy" id="1504633"/>
    <lineage>
        <taxon>Eukaryota</taxon>
        <taxon>Viridiplantae</taxon>
        <taxon>Streptophyta</taxon>
        <taxon>Embryophyta</taxon>
        <taxon>Tracheophyta</taxon>
        <taxon>Spermatophyta</taxon>
        <taxon>Magnoliopsida</taxon>
        <taxon>Liliopsida</taxon>
        <taxon>Poales</taxon>
        <taxon>Poaceae</taxon>
        <taxon>PACMAD clade</taxon>
        <taxon>Panicoideae</taxon>
        <taxon>Panicodae</taxon>
        <taxon>Paniceae</taxon>
        <taxon>Panicinae</taxon>
        <taxon>Panicum</taxon>
        <taxon>Panicum sect. Panicum</taxon>
    </lineage>
</organism>
<feature type="domain" description="TPX2 C-terminal" evidence="7">
    <location>
        <begin position="394"/>
        <end position="462"/>
    </location>
</feature>
<feature type="region of interest" description="Disordered" evidence="6">
    <location>
        <begin position="445"/>
        <end position="480"/>
    </location>
</feature>
<dbReference type="EMBL" id="CM009751">
    <property type="protein sequence ID" value="PUZ67584.1"/>
    <property type="molecule type" value="Genomic_DNA"/>
</dbReference>
<keyword evidence="4" id="KW-0493">Microtubule</keyword>
<evidence type="ECO:0000256" key="5">
    <source>
        <dbReference type="ARBA" id="ARBA00023212"/>
    </source>
</evidence>
<dbReference type="GO" id="GO:0090307">
    <property type="term" value="P:mitotic spindle assembly"/>
    <property type="evidence" value="ECO:0007669"/>
    <property type="project" value="TreeGrafter"/>
</dbReference>
<evidence type="ECO:0000256" key="6">
    <source>
        <dbReference type="SAM" id="MobiDB-lite"/>
    </source>
</evidence>
<feature type="compositionally biased region" description="Basic residues" evidence="6">
    <location>
        <begin position="266"/>
        <end position="275"/>
    </location>
</feature>
<dbReference type="OrthoDB" id="7677582at2759"/>
<evidence type="ECO:0000256" key="4">
    <source>
        <dbReference type="ARBA" id="ARBA00022701"/>
    </source>
</evidence>
<dbReference type="AlphaFoldDB" id="A0A2T7EIC8"/>
<feature type="compositionally biased region" description="Basic residues" evidence="6">
    <location>
        <begin position="470"/>
        <end position="480"/>
    </location>
</feature>
<dbReference type="GO" id="GO:0005880">
    <property type="term" value="C:nuclear microtubule"/>
    <property type="evidence" value="ECO:0007669"/>
    <property type="project" value="TreeGrafter"/>
</dbReference>
<dbReference type="Pfam" id="PF06886">
    <property type="entry name" value="TPX2"/>
    <property type="match status" value="1"/>
</dbReference>
<feature type="compositionally biased region" description="Basic and acidic residues" evidence="6">
    <location>
        <begin position="120"/>
        <end position="129"/>
    </location>
</feature>
<evidence type="ECO:0000256" key="1">
    <source>
        <dbReference type="ARBA" id="ARBA00004245"/>
    </source>
</evidence>
<dbReference type="PANTHER" id="PTHR14326">
    <property type="entry name" value="TARGETING PROTEIN FOR XKLP2"/>
    <property type="match status" value="1"/>
</dbReference>
<gene>
    <name evidence="8" type="ORF">GQ55_3G447600</name>
</gene>
<feature type="compositionally biased region" description="Low complexity" evidence="6">
    <location>
        <begin position="214"/>
        <end position="228"/>
    </location>
</feature>
<sequence length="480" mass="52240">MAAATAMRSARGGVRRPFEPVAVSPPPPSQAGNQLAQEEPVLGAGGKAAEKCGSGSPPVPVSSKKTPPAAAAAGRAPRTATRRRAGSCAKRCSTLGAAAPAAKAKAKAAYDAQRAPVRGVSDERGDRVRAVPSSPPCNEPGQERRGSGASASRKRRTTKSVAVEEAVAGLPEPGEGRVKYLVNTFERLLSLAAAGGGPEARGRGARRTRRKNEANATSASTPATPPGAEEIDVSYPSIASSSEVSFSAIAGVACILDASDRTSRITRARGQRRQRTYNSTGASEKTWSRKVTRVTSQHPFNLRTEKRGKAKEENFVQRLRKMQLEEERLRNPLAQGLPYSTDEPETPVKPPMKEPTEPIDLVLHSDVRAIGRSKFDHQVSCPLRCSLAVQEFLRAMHRLSSILQVAERNSFIEEVKLERERQQKVDEEIEIKQLRKELVQRAHPMPDFTRPFVPKRSVKPQTIPREPRFHPRLMRHVSKA</sequence>
<dbReference type="PANTHER" id="PTHR14326:SF25">
    <property type="entry name" value="OS12G0577000 PROTEIN"/>
    <property type="match status" value="1"/>
</dbReference>
<feature type="region of interest" description="Disordered" evidence="6">
    <location>
        <begin position="266"/>
        <end position="290"/>
    </location>
</feature>
<protein>
    <recommendedName>
        <fullName evidence="7">TPX2 C-terminal domain-containing protein</fullName>
    </recommendedName>
</protein>
<dbReference type="Proteomes" id="UP000244336">
    <property type="component" value="Chromosome 3"/>
</dbReference>
<dbReference type="Gramene" id="PUZ67584">
    <property type="protein sequence ID" value="PUZ67584"/>
    <property type="gene ID" value="GQ55_3G447600"/>
</dbReference>
<comment type="subcellular location">
    <subcellularLocation>
        <location evidence="1">Cytoplasm</location>
        <location evidence="1">Cytoskeleton</location>
    </subcellularLocation>
</comment>
<dbReference type="GO" id="GO:0008017">
    <property type="term" value="F:microtubule binding"/>
    <property type="evidence" value="ECO:0007669"/>
    <property type="project" value="TreeGrafter"/>
</dbReference>
<dbReference type="InterPro" id="IPR027329">
    <property type="entry name" value="TPX2_C"/>
</dbReference>
<feature type="region of interest" description="Disordered" evidence="6">
    <location>
        <begin position="333"/>
        <end position="354"/>
    </location>
</feature>